<feature type="non-terminal residue" evidence="2">
    <location>
        <position position="248"/>
    </location>
</feature>
<comment type="caution">
    <text evidence="2">The sequence shown here is derived from an EMBL/GenBank/DDBJ whole genome shotgun (WGS) entry which is preliminary data.</text>
</comment>
<feature type="region of interest" description="Disordered" evidence="1">
    <location>
        <begin position="29"/>
        <end position="72"/>
    </location>
</feature>
<keyword evidence="3" id="KW-1185">Reference proteome</keyword>
<feature type="compositionally biased region" description="Basic and acidic residues" evidence="1">
    <location>
        <begin position="99"/>
        <end position="119"/>
    </location>
</feature>
<gene>
    <name evidence="2" type="ORF">PACLA_8A006647</name>
</gene>
<dbReference type="EMBL" id="CACRXK020007821">
    <property type="protein sequence ID" value="CAB4013270.1"/>
    <property type="molecule type" value="Genomic_DNA"/>
</dbReference>
<accession>A0A6S7IB24</accession>
<dbReference type="Proteomes" id="UP001152795">
    <property type="component" value="Unassembled WGS sequence"/>
</dbReference>
<feature type="region of interest" description="Disordered" evidence="1">
    <location>
        <begin position="94"/>
        <end position="119"/>
    </location>
</feature>
<organism evidence="2 3">
    <name type="scientific">Paramuricea clavata</name>
    <name type="common">Red gorgonian</name>
    <name type="synonym">Violescent sea-whip</name>
    <dbReference type="NCBI Taxonomy" id="317549"/>
    <lineage>
        <taxon>Eukaryota</taxon>
        <taxon>Metazoa</taxon>
        <taxon>Cnidaria</taxon>
        <taxon>Anthozoa</taxon>
        <taxon>Octocorallia</taxon>
        <taxon>Malacalcyonacea</taxon>
        <taxon>Plexauridae</taxon>
        <taxon>Paramuricea</taxon>
    </lineage>
</organism>
<evidence type="ECO:0000313" key="3">
    <source>
        <dbReference type="Proteomes" id="UP001152795"/>
    </source>
</evidence>
<sequence length="248" mass="27878">MAGDEKGNLRELSACLSQASSLINDILQQPTQQPQNSSSSTSSERVSQAIQNERTPEAARNRSCESSSSQHVSVVSSAVNRARLMIQQSSSKGLYSRLGKKERLRATKPASETKPKKPRVVTDEKPKVFEFVLLQIGELCEDTEIIVYEENMMALRGFIEVTKAATEKDIRAKLGEAIRIKFPMVSDTDFEFVRANRRRITKPVTVGEYNYQQIKLLAGQGCIYLKMKGGFDCLLVEDKIEDEFDFEK</sequence>
<feature type="compositionally biased region" description="Basic and acidic residues" evidence="1">
    <location>
        <begin position="54"/>
        <end position="63"/>
    </location>
</feature>
<evidence type="ECO:0000313" key="2">
    <source>
        <dbReference type="EMBL" id="CAB4013270.1"/>
    </source>
</evidence>
<proteinExistence type="predicted"/>
<name>A0A6S7IB24_PARCT</name>
<feature type="compositionally biased region" description="Polar residues" evidence="1">
    <location>
        <begin position="44"/>
        <end position="53"/>
    </location>
</feature>
<feature type="compositionally biased region" description="Low complexity" evidence="1">
    <location>
        <begin position="29"/>
        <end position="43"/>
    </location>
</feature>
<evidence type="ECO:0000256" key="1">
    <source>
        <dbReference type="SAM" id="MobiDB-lite"/>
    </source>
</evidence>
<dbReference type="AlphaFoldDB" id="A0A6S7IB24"/>
<reference evidence="2" key="1">
    <citation type="submission" date="2020-04" db="EMBL/GenBank/DDBJ databases">
        <authorList>
            <person name="Alioto T."/>
            <person name="Alioto T."/>
            <person name="Gomez Garrido J."/>
        </authorList>
    </citation>
    <scope>NUCLEOTIDE SEQUENCE</scope>
    <source>
        <strain evidence="2">A484AB</strain>
    </source>
</reference>
<protein>
    <submittedName>
        <fullName evidence="2">Uncharacterized protein</fullName>
    </submittedName>
</protein>